<dbReference type="EMBL" id="CM055108">
    <property type="protein sequence ID" value="KAJ7525396.1"/>
    <property type="molecule type" value="Genomic_DNA"/>
</dbReference>
<evidence type="ECO:0000313" key="2">
    <source>
        <dbReference type="Proteomes" id="UP001162992"/>
    </source>
</evidence>
<dbReference type="Proteomes" id="UP001162992">
    <property type="component" value="Chromosome 17"/>
</dbReference>
<comment type="caution">
    <text evidence="1">The sequence shown here is derived from an EMBL/GenBank/DDBJ whole genome shotgun (WGS) entry which is preliminary data.</text>
</comment>
<accession>A0ACC2B6J8</accession>
<reference evidence="2" key="1">
    <citation type="journal article" date="2024" name="Proc. Natl. Acad. Sci. U.S.A.">
        <title>Extraordinary preservation of gene collinearity over three hundred million years revealed in homosporous lycophytes.</title>
        <authorList>
            <person name="Li C."/>
            <person name="Wickell D."/>
            <person name="Kuo L.Y."/>
            <person name="Chen X."/>
            <person name="Nie B."/>
            <person name="Liao X."/>
            <person name="Peng D."/>
            <person name="Ji J."/>
            <person name="Jenkins J."/>
            <person name="Williams M."/>
            <person name="Shu S."/>
            <person name="Plott C."/>
            <person name="Barry K."/>
            <person name="Rajasekar S."/>
            <person name="Grimwood J."/>
            <person name="Han X."/>
            <person name="Sun S."/>
            <person name="Hou Z."/>
            <person name="He W."/>
            <person name="Dai G."/>
            <person name="Sun C."/>
            <person name="Schmutz J."/>
            <person name="Leebens-Mack J.H."/>
            <person name="Li F.W."/>
            <person name="Wang L."/>
        </authorList>
    </citation>
    <scope>NUCLEOTIDE SEQUENCE [LARGE SCALE GENOMIC DNA]</scope>
    <source>
        <strain evidence="2">cv. PW_Plant_1</strain>
    </source>
</reference>
<evidence type="ECO:0000313" key="1">
    <source>
        <dbReference type="EMBL" id="KAJ7525396.1"/>
    </source>
</evidence>
<gene>
    <name evidence="1" type="ORF">O6H91_17G048600</name>
</gene>
<organism evidence="1 2">
    <name type="scientific">Diphasiastrum complanatum</name>
    <name type="common">Issler's clubmoss</name>
    <name type="synonym">Lycopodium complanatum</name>
    <dbReference type="NCBI Taxonomy" id="34168"/>
    <lineage>
        <taxon>Eukaryota</taxon>
        <taxon>Viridiplantae</taxon>
        <taxon>Streptophyta</taxon>
        <taxon>Embryophyta</taxon>
        <taxon>Tracheophyta</taxon>
        <taxon>Lycopodiopsida</taxon>
        <taxon>Lycopodiales</taxon>
        <taxon>Lycopodiaceae</taxon>
        <taxon>Lycopodioideae</taxon>
        <taxon>Diphasiastrum</taxon>
    </lineage>
</organism>
<protein>
    <submittedName>
        <fullName evidence="1">Uncharacterized protein</fullName>
    </submittedName>
</protein>
<keyword evidence="2" id="KW-1185">Reference proteome</keyword>
<sequence>MSSCSPALMGQEGDETTNCTAALRHTTRAGVSGLLVSVRWTGLTTVILLLCSCFGCIAASLQIYGKAEEVETRPDGRGLLLHNSALAQDIQALLSVKTAFMVANPIIPSLLHTWTYNSTDPCTWKAVQCSNVSGEIRVTSLDLSNSMLRGSIPAEICNVTALESLFLDLNQLNGTIPSEIGSLGSLKYLNLCSNAFSGTIPASFRGLNNLQYLNMADNSMVGGIPDTLALMCGNLQTLNISNNPELGGQLPLGLNACGNLTAIDFEITNLQGSIPSELGQIPGLQYLNLGSNNLTGSIPDGLFSNCASLSYVDLSLNHLTGDVPPSIGNCSNLSTLMLCQNNLKSIPLELGGLTNLTWLFLGENQLEGEMPRQILSLTSLTILDLRDNGFNGRIPSMISQLQSLQYLMLEHNSFSGSLPPEITKLSSLLFLDVSDNPVGGTIPNFIRNLTSVQILILANNLYTGSLLPELGFLPNLQFLDLGDNQLTGSIPSTIGNLQNLLWLRLANNLLTGAIPHEIGNCGGLMWLNLANNSLTGSIPENIGNISSTAVDIFAINDRDLLFLPKQLGECRILLRWLPNLEYPYSKIPALLIRDRCQQFWNYLMRGTNLYPICSGQGSIASTGYIQLSMNMLNGSLPISLRQAHHFSGIFLSDNQLSGNLRQVFSRPEISLLKLQHNSFTGLIPSDFSNMECIAVMDLSFNNLSGSIPISLERCSTLVVFNLSYNPLLTGPIPEEGQFATFSESSYLQDSSLCYKRINSPIDSKIPMCKSAITTQPAGESLPHPSSTRTSKLTTWAIASIILGCTLGIVFIVAAFALRVRRGHTSCASDCVNDGKEIQCFGTGNLYVTLFSIELPQQLTHKDLITATDNFDGVNLIGSSGFGVVYKAKLMDGTLVAIKKLAHGGSLLDHVFLTKIEEIGNIRQKNLVPLLGCTALGSDKLLLYRYMENGSLDDWLHELPRGAQTLDWPLRYNIALGIARGLKFLHHGCSPPIIHGDIKARNILLDQDLEPRLTDFALAQVLKVNESYVTSIIVGNVGYIPPEYSRTWRATMKGDIYGFGVLLLQLISGRRPVDVAEIEKDCRSMVEWVVSMRKQGRERATYDPIIASSGAPGELQRLMKLATWCTEELPSQRPTMEEVLGALEEM</sequence>
<proteinExistence type="predicted"/>
<name>A0ACC2B6J8_DIPCM</name>